<protein>
    <recommendedName>
        <fullName evidence="1">N-acetyltransferase domain-containing protein</fullName>
    </recommendedName>
</protein>
<dbReference type="RefSeq" id="WP_135105459.1">
    <property type="nucleotide sequence ID" value="NZ_LT599021.1"/>
</dbReference>
<dbReference type="PANTHER" id="PTHR31435">
    <property type="entry name" value="PROTEIN NATD1"/>
    <property type="match status" value="1"/>
</dbReference>
<dbReference type="SUPFAM" id="SSF55729">
    <property type="entry name" value="Acyl-CoA N-acyltransferases (Nat)"/>
    <property type="match status" value="1"/>
</dbReference>
<dbReference type="Pfam" id="PF14542">
    <property type="entry name" value="Acetyltransf_CG"/>
    <property type="match status" value="1"/>
</dbReference>
<dbReference type="PANTHER" id="PTHR31435:SF10">
    <property type="entry name" value="BSR4717 PROTEIN"/>
    <property type="match status" value="1"/>
</dbReference>
<dbReference type="InterPro" id="IPR045057">
    <property type="entry name" value="Gcn5-rel_NAT"/>
</dbReference>
<dbReference type="InterPro" id="IPR016181">
    <property type="entry name" value="Acyl_CoA_acyltransferase"/>
</dbReference>
<proteinExistence type="predicted"/>
<name>A0A212JTF2_9BACT</name>
<dbReference type="AlphaFoldDB" id="A0A212JTF2"/>
<evidence type="ECO:0000259" key="1">
    <source>
        <dbReference type="PROSITE" id="PS51729"/>
    </source>
</evidence>
<reference evidence="2" key="1">
    <citation type="submission" date="2016-04" db="EMBL/GenBank/DDBJ databases">
        <authorList>
            <person name="Evans L.H."/>
            <person name="Alamgir A."/>
            <person name="Owens N."/>
            <person name="Weber N.D."/>
            <person name="Virtaneva K."/>
            <person name="Barbian K."/>
            <person name="Babar A."/>
            <person name="Rosenke K."/>
        </authorList>
    </citation>
    <scope>NUCLEOTIDE SEQUENCE</scope>
    <source>
        <strain evidence="2">86-2</strain>
    </source>
</reference>
<evidence type="ECO:0000313" key="2">
    <source>
        <dbReference type="EMBL" id="SBW02585.1"/>
    </source>
</evidence>
<feature type="domain" description="N-acetyltransferase" evidence="1">
    <location>
        <begin position="6"/>
        <end position="91"/>
    </location>
</feature>
<accession>A0A212JTF2</accession>
<organism evidence="2">
    <name type="scientific">uncultured Dysgonomonas sp</name>
    <dbReference type="NCBI Taxonomy" id="206096"/>
    <lineage>
        <taxon>Bacteria</taxon>
        <taxon>Pseudomonadati</taxon>
        <taxon>Bacteroidota</taxon>
        <taxon>Bacteroidia</taxon>
        <taxon>Bacteroidales</taxon>
        <taxon>Dysgonomonadaceae</taxon>
        <taxon>Dysgonomonas</taxon>
        <taxon>environmental samples</taxon>
    </lineage>
</organism>
<dbReference type="Gene3D" id="3.40.630.30">
    <property type="match status" value="1"/>
</dbReference>
<dbReference type="EMBL" id="FLUL01000001">
    <property type="protein sequence ID" value="SBW02585.1"/>
    <property type="molecule type" value="Genomic_DNA"/>
</dbReference>
<dbReference type="PROSITE" id="PS51729">
    <property type="entry name" value="GNAT_YJDJ"/>
    <property type="match status" value="1"/>
</dbReference>
<dbReference type="InterPro" id="IPR031165">
    <property type="entry name" value="GNAT_YJDJ"/>
</dbReference>
<gene>
    <name evidence="2" type="ORF">KL86DYS2_12283</name>
</gene>
<sequence length="91" mass="10581">MEYNIKHNELNNRFETEVEGKIALVDYRVNDGVYVVTHTEVPKELEGRGIAAALTKYLLDYVRENGLKVHPVCPYTKVYIQKHQEYNDLLA</sequence>